<dbReference type="Gene3D" id="3.40.50.2000">
    <property type="entry name" value="Glycogen Phosphorylase B"/>
    <property type="match status" value="2"/>
</dbReference>
<sequence length="374" mass="40580">MAASVAAEGVEVSVATTIDRDEAARRNIQFGTPVHLDAWTCYFFPRHGRFYKPSLSLLKWLWQHMAEYDLVHIHAVFSFAPIAAWKAALHAGRPYIVSPHGLLNQWGMIHRRKHIKALSFRLIERPLLNAASAIHYTSDAEQQEASLLNLTARPLVIPLGIDMSAYVNLPDRQLFEARFPEAQNRQIVLFLSRIDPKKGIEVLLQAWRQLAPSHPNALLVIAGSGTVEYTSSLKAKAEELGIASKILWTGFLGHEEKRIALGSAEIFVLPSKSESFGIALLEAMAAGVPCVTTLGVALGAEASAVGAVQPADYEADSLAAAVGRLLDSAELRGRLGMAGREFATGKYSLEAMGHALKAAYLTLAVQSVATTPSV</sequence>
<dbReference type="Proteomes" id="UP000253426">
    <property type="component" value="Unassembled WGS sequence"/>
</dbReference>
<gene>
    <name evidence="3" type="ORF">DES53_103321</name>
</gene>
<protein>
    <submittedName>
        <fullName evidence="3">Glycosyltransferase involved in cell wall biosynthesis</fullName>
    </submittedName>
</protein>
<evidence type="ECO:0000313" key="3">
    <source>
        <dbReference type="EMBL" id="RBP45323.1"/>
    </source>
</evidence>
<dbReference type="EMBL" id="QNRR01000003">
    <property type="protein sequence ID" value="RBP45323.1"/>
    <property type="molecule type" value="Genomic_DNA"/>
</dbReference>
<dbReference type="SUPFAM" id="SSF53756">
    <property type="entry name" value="UDP-Glycosyltransferase/glycogen phosphorylase"/>
    <property type="match status" value="1"/>
</dbReference>
<dbReference type="Pfam" id="PF13579">
    <property type="entry name" value="Glyco_trans_4_4"/>
    <property type="match status" value="1"/>
</dbReference>
<feature type="domain" description="Glycosyl transferase family 1" evidence="1">
    <location>
        <begin position="176"/>
        <end position="341"/>
    </location>
</feature>
<evidence type="ECO:0000259" key="1">
    <source>
        <dbReference type="Pfam" id="PF00534"/>
    </source>
</evidence>
<dbReference type="Pfam" id="PF00534">
    <property type="entry name" value="Glycos_transf_1"/>
    <property type="match status" value="1"/>
</dbReference>
<dbReference type="OrthoDB" id="9795068at2"/>
<evidence type="ECO:0000313" key="4">
    <source>
        <dbReference type="Proteomes" id="UP000253426"/>
    </source>
</evidence>
<proteinExistence type="predicted"/>
<dbReference type="AlphaFoldDB" id="A0A366HQX3"/>
<accession>A0A366HQX3</accession>
<dbReference type="InterPro" id="IPR028098">
    <property type="entry name" value="Glyco_trans_4-like_N"/>
</dbReference>
<dbReference type="InterPro" id="IPR050194">
    <property type="entry name" value="Glycosyltransferase_grp1"/>
</dbReference>
<feature type="domain" description="Glycosyltransferase subfamily 4-like N-terminal" evidence="2">
    <location>
        <begin position="1"/>
        <end position="160"/>
    </location>
</feature>
<comment type="caution">
    <text evidence="3">The sequence shown here is derived from an EMBL/GenBank/DDBJ whole genome shotgun (WGS) entry which is preliminary data.</text>
</comment>
<dbReference type="InterPro" id="IPR001296">
    <property type="entry name" value="Glyco_trans_1"/>
</dbReference>
<keyword evidence="3" id="KW-0808">Transferase</keyword>
<name>A0A366HQX3_9BACT</name>
<reference evidence="3 4" key="1">
    <citation type="submission" date="2018-06" db="EMBL/GenBank/DDBJ databases">
        <title>Genomic Encyclopedia of Type Strains, Phase IV (KMG-IV): sequencing the most valuable type-strain genomes for metagenomic binning, comparative biology and taxonomic classification.</title>
        <authorList>
            <person name="Goeker M."/>
        </authorList>
    </citation>
    <scope>NUCLEOTIDE SEQUENCE [LARGE SCALE GENOMIC DNA]</scope>
    <source>
        <strain evidence="3 4">DSM 25532</strain>
    </source>
</reference>
<dbReference type="PANTHER" id="PTHR45947:SF3">
    <property type="entry name" value="SULFOQUINOVOSYL TRANSFERASE SQD2"/>
    <property type="match status" value="1"/>
</dbReference>
<evidence type="ECO:0000259" key="2">
    <source>
        <dbReference type="Pfam" id="PF13579"/>
    </source>
</evidence>
<organism evidence="3 4">
    <name type="scientific">Roseimicrobium gellanilyticum</name>
    <dbReference type="NCBI Taxonomy" id="748857"/>
    <lineage>
        <taxon>Bacteria</taxon>
        <taxon>Pseudomonadati</taxon>
        <taxon>Verrucomicrobiota</taxon>
        <taxon>Verrucomicrobiia</taxon>
        <taxon>Verrucomicrobiales</taxon>
        <taxon>Verrucomicrobiaceae</taxon>
        <taxon>Roseimicrobium</taxon>
    </lineage>
</organism>
<dbReference type="PANTHER" id="PTHR45947">
    <property type="entry name" value="SULFOQUINOVOSYL TRANSFERASE SQD2"/>
    <property type="match status" value="1"/>
</dbReference>
<dbReference type="GO" id="GO:0016757">
    <property type="term" value="F:glycosyltransferase activity"/>
    <property type="evidence" value="ECO:0007669"/>
    <property type="project" value="InterPro"/>
</dbReference>
<keyword evidence="4" id="KW-1185">Reference proteome</keyword>